<accession>A0A8J8P7C7</accession>
<proteinExistence type="predicted"/>
<evidence type="ECO:0000313" key="2">
    <source>
        <dbReference type="Proteomes" id="UP000785679"/>
    </source>
</evidence>
<dbReference type="AlphaFoldDB" id="A0A8J8P7C7"/>
<reference evidence="1" key="1">
    <citation type="submission" date="2019-06" db="EMBL/GenBank/DDBJ databases">
        <authorList>
            <person name="Zheng W."/>
        </authorList>
    </citation>
    <scope>NUCLEOTIDE SEQUENCE</scope>
    <source>
        <strain evidence="1">QDHG01</strain>
    </source>
</reference>
<dbReference type="Proteomes" id="UP000785679">
    <property type="component" value="Unassembled WGS sequence"/>
</dbReference>
<evidence type="ECO:0000313" key="1">
    <source>
        <dbReference type="EMBL" id="TNV87294.1"/>
    </source>
</evidence>
<dbReference type="EMBL" id="RRYP01000516">
    <property type="protein sequence ID" value="TNV87294.1"/>
    <property type="molecule type" value="Genomic_DNA"/>
</dbReference>
<protein>
    <submittedName>
        <fullName evidence="1">Uncharacterized protein</fullName>
    </submittedName>
</protein>
<comment type="caution">
    <text evidence="1">The sequence shown here is derived from an EMBL/GenBank/DDBJ whole genome shotgun (WGS) entry which is preliminary data.</text>
</comment>
<organism evidence="1 2">
    <name type="scientific">Halteria grandinella</name>
    <dbReference type="NCBI Taxonomy" id="5974"/>
    <lineage>
        <taxon>Eukaryota</taxon>
        <taxon>Sar</taxon>
        <taxon>Alveolata</taxon>
        <taxon>Ciliophora</taxon>
        <taxon>Intramacronucleata</taxon>
        <taxon>Spirotrichea</taxon>
        <taxon>Stichotrichia</taxon>
        <taxon>Sporadotrichida</taxon>
        <taxon>Halteriidae</taxon>
        <taxon>Halteria</taxon>
    </lineage>
</organism>
<keyword evidence="2" id="KW-1185">Reference proteome</keyword>
<sequence>MEILMMITAEKRRSPFLIFNQIMTLSHTSSLIKIVTLKTLLRRSQSHSSIFTQEVNQFILKLGICPSQS</sequence>
<name>A0A8J8P7C7_HALGN</name>
<gene>
    <name evidence="1" type="ORF">FGO68_gene3916</name>
</gene>